<feature type="compositionally biased region" description="Polar residues" evidence="1">
    <location>
        <begin position="328"/>
        <end position="345"/>
    </location>
</feature>
<name>A0A3R7N7C7_PENVA</name>
<keyword evidence="3" id="KW-1185">Reference proteome</keyword>
<dbReference type="AlphaFoldDB" id="A0A3R7N7C7"/>
<evidence type="ECO:0000256" key="1">
    <source>
        <dbReference type="SAM" id="MobiDB-lite"/>
    </source>
</evidence>
<comment type="caution">
    <text evidence="2">The sequence shown here is derived from an EMBL/GenBank/DDBJ whole genome shotgun (WGS) entry which is preliminary data.</text>
</comment>
<reference evidence="2 3" key="2">
    <citation type="submission" date="2019-01" db="EMBL/GenBank/DDBJ databases">
        <title>The decoding of complex shrimp genome reveals the adaptation for benthos swimmer, frequently molting mechanism and breeding impact on genome.</title>
        <authorList>
            <person name="Sun Y."/>
            <person name="Gao Y."/>
            <person name="Yu Y."/>
        </authorList>
    </citation>
    <scope>NUCLEOTIDE SEQUENCE [LARGE SCALE GENOMIC DNA]</scope>
    <source>
        <tissue evidence="2">Muscle</tissue>
    </source>
</reference>
<reference evidence="2 3" key="1">
    <citation type="submission" date="2018-04" db="EMBL/GenBank/DDBJ databases">
        <authorList>
            <person name="Zhang X."/>
            <person name="Yuan J."/>
            <person name="Li F."/>
            <person name="Xiang J."/>
        </authorList>
    </citation>
    <scope>NUCLEOTIDE SEQUENCE [LARGE SCALE GENOMIC DNA]</scope>
    <source>
        <tissue evidence="2">Muscle</tissue>
    </source>
</reference>
<gene>
    <name evidence="2" type="ORF">C7M84_002088</name>
</gene>
<sequence length="564" mass="61035">MPLEFYSGTNRWAFLSKVFLQSAYTIFVFLCYKVMRGGLPTEAPRAECSAPTERLFGELLLKASLINFPSEQVVPEARGVHPRPVLQIRTDRRCCPRCAPTPSARERRNHFPAGGLLREPSAALGGIHCARAFYGALHVDRPRGQGHALWHGAGRETARRAHPLVAELLHWCRCLRVHLLQGQFSLTCGLSLLCLWAVCASFGRFMTTMVFDALCYLGSPAALTSTGSCCRSDCSPWRTSSAFGTELVAPPAHEARVRDGAAARAGPRRVLRTRESERALLPLPEMGVRAPRSFRDRFLNPPVLQRRLLTRPEGTAGDQPETDRSTTDAESAQTEPHPGSPSQRSLAAHAASAAELQGVFACHVENGFVTVLVTEPESGHVVALVPGLGHASICSAVWWSPWITMKPWVASSSSPPDFSCDGGRRVLVYLLTDQLVPGFGTLVLLREGLLTPSIALLEKFQNPQSQIEKRVLLGAAPRGPGGAKERRVSTRCLPPPTDGGARPQIAFFRALDARSKAVVSLSRESFSANVCAIVSFDADSLAKDGASGFESRRSGAGVGQQAHA</sequence>
<evidence type="ECO:0000313" key="2">
    <source>
        <dbReference type="EMBL" id="ROT79191.1"/>
    </source>
</evidence>
<evidence type="ECO:0000313" key="3">
    <source>
        <dbReference type="Proteomes" id="UP000283509"/>
    </source>
</evidence>
<dbReference type="EMBL" id="QCYY01001278">
    <property type="protein sequence ID" value="ROT79191.1"/>
    <property type="molecule type" value="Genomic_DNA"/>
</dbReference>
<protein>
    <submittedName>
        <fullName evidence="2">Uncharacterized protein</fullName>
    </submittedName>
</protein>
<feature type="region of interest" description="Disordered" evidence="1">
    <location>
        <begin position="305"/>
        <end position="348"/>
    </location>
</feature>
<accession>A0A3R7N7C7</accession>
<dbReference type="Proteomes" id="UP000283509">
    <property type="component" value="Unassembled WGS sequence"/>
</dbReference>
<organism evidence="2 3">
    <name type="scientific">Penaeus vannamei</name>
    <name type="common">Whiteleg shrimp</name>
    <name type="synonym">Litopenaeus vannamei</name>
    <dbReference type="NCBI Taxonomy" id="6689"/>
    <lineage>
        <taxon>Eukaryota</taxon>
        <taxon>Metazoa</taxon>
        <taxon>Ecdysozoa</taxon>
        <taxon>Arthropoda</taxon>
        <taxon>Crustacea</taxon>
        <taxon>Multicrustacea</taxon>
        <taxon>Malacostraca</taxon>
        <taxon>Eumalacostraca</taxon>
        <taxon>Eucarida</taxon>
        <taxon>Decapoda</taxon>
        <taxon>Dendrobranchiata</taxon>
        <taxon>Penaeoidea</taxon>
        <taxon>Penaeidae</taxon>
        <taxon>Penaeus</taxon>
    </lineage>
</organism>
<feature type="region of interest" description="Disordered" evidence="1">
    <location>
        <begin position="477"/>
        <end position="497"/>
    </location>
</feature>
<proteinExistence type="predicted"/>